<dbReference type="Proteomes" id="UP001497497">
    <property type="component" value="Unassembled WGS sequence"/>
</dbReference>
<gene>
    <name evidence="3" type="ORF">GSLYS_00000213001</name>
</gene>
<feature type="domain" description="FAS1" evidence="2">
    <location>
        <begin position="159"/>
        <end position="293"/>
    </location>
</feature>
<evidence type="ECO:0000256" key="1">
    <source>
        <dbReference type="SAM" id="SignalP"/>
    </source>
</evidence>
<dbReference type="Gene3D" id="2.30.180.10">
    <property type="entry name" value="FAS1 domain"/>
    <property type="match status" value="2"/>
</dbReference>
<dbReference type="PANTHER" id="PTHR10900">
    <property type="entry name" value="PERIOSTIN-RELATED"/>
    <property type="match status" value="1"/>
</dbReference>
<feature type="domain" description="FAS1" evidence="2">
    <location>
        <begin position="22"/>
        <end position="155"/>
    </location>
</feature>
<dbReference type="InterPro" id="IPR036378">
    <property type="entry name" value="FAS1_dom_sf"/>
</dbReference>
<sequence>MPSLVLSLCLLIAAHSASAQTFPNIVAALNSTGHFTVFSDLLAKSGILKDVNNSLHFTVFAPTDEALAKLPAGTLTAIEGDPAKLADFVGTHVVLTASFHLMGTQQDKQIRSTNNHWIRINTYNILHTVTADGVNITVKNIAVTHGTLHGLDGVLVPPTSSVSQIAFKRADLSNFTSLVVKANLINYLTASSDGTYFIPSNDAISKLSPAALTYLEAHPADLAETIKYHIVRSMTVFSLGLKHSLSMTSADNNHDLLMFLEDGSGGFIINDAKIVEKDIIATDGVIHVIDKVLIPSRVQAHIDDFGAVVG</sequence>
<keyword evidence="4" id="KW-1185">Reference proteome</keyword>
<protein>
    <recommendedName>
        <fullName evidence="2">FAS1 domain-containing protein</fullName>
    </recommendedName>
</protein>
<organism evidence="3 4">
    <name type="scientific">Lymnaea stagnalis</name>
    <name type="common">Great pond snail</name>
    <name type="synonym">Helix stagnalis</name>
    <dbReference type="NCBI Taxonomy" id="6523"/>
    <lineage>
        <taxon>Eukaryota</taxon>
        <taxon>Metazoa</taxon>
        <taxon>Spiralia</taxon>
        <taxon>Lophotrochozoa</taxon>
        <taxon>Mollusca</taxon>
        <taxon>Gastropoda</taxon>
        <taxon>Heterobranchia</taxon>
        <taxon>Euthyneura</taxon>
        <taxon>Panpulmonata</taxon>
        <taxon>Hygrophila</taxon>
        <taxon>Lymnaeoidea</taxon>
        <taxon>Lymnaeidae</taxon>
        <taxon>Lymnaea</taxon>
    </lineage>
</organism>
<dbReference type="PANTHER" id="PTHR10900:SF77">
    <property type="entry name" value="FI19380P1"/>
    <property type="match status" value="1"/>
</dbReference>
<feature type="chain" id="PRO_5043472188" description="FAS1 domain-containing protein" evidence="1">
    <location>
        <begin position="20"/>
        <end position="310"/>
    </location>
</feature>
<reference evidence="3 4" key="1">
    <citation type="submission" date="2024-04" db="EMBL/GenBank/DDBJ databases">
        <authorList>
            <consortium name="Genoscope - CEA"/>
            <person name="William W."/>
        </authorList>
    </citation>
    <scope>NUCLEOTIDE SEQUENCE [LARGE SCALE GENOMIC DNA]</scope>
</reference>
<dbReference type="AlphaFoldDB" id="A0AAV2GYE4"/>
<dbReference type="GO" id="GO:0005615">
    <property type="term" value="C:extracellular space"/>
    <property type="evidence" value="ECO:0007669"/>
    <property type="project" value="TreeGrafter"/>
</dbReference>
<dbReference type="GO" id="GO:0030198">
    <property type="term" value="P:extracellular matrix organization"/>
    <property type="evidence" value="ECO:0007669"/>
    <property type="project" value="TreeGrafter"/>
</dbReference>
<dbReference type="GO" id="GO:0031012">
    <property type="term" value="C:extracellular matrix"/>
    <property type="evidence" value="ECO:0007669"/>
    <property type="project" value="TreeGrafter"/>
</dbReference>
<dbReference type="GO" id="GO:0050839">
    <property type="term" value="F:cell adhesion molecule binding"/>
    <property type="evidence" value="ECO:0007669"/>
    <property type="project" value="TreeGrafter"/>
</dbReference>
<evidence type="ECO:0000259" key="2">
    <source>
        <dbReference type="PROSITE" id="PS50213"/>
    </source>
</evidence>
<keyword evidence="1" id="KW-0732">Signal</keyword>
<dbReference type="SMART" id="SM00554">
    <property type="entry name" value="FAS1"/>
    <property type="match status" value="2"/>
</dbReference>
<dbReference type="InterPro" id="IPR000782">
    <property type="entry name" value="FAS1_domain"/>
</dbReference>
<dbReference type="SUPFAM" id="SSF82153">
    <property type="entry name" value="FAS1 domain"/>
    <property type="match status" value="2"/>
</dbReference>
<proteinExistence type="predicted"/>
<name>A0AAV2GYE4_LYMST</name>
<feature type="signal peptide" evidence="1">
    <location>
        <begin position="1"/>
        <end position="19"/>
    </location>
</feature>
<accession>A0AAV2GYE4</accession>
<dbReference type="PROSITE" id="PS50213">
    <property type="entry name" value="FAS1"/>
    <property type="match status" value="2"/>
</dbReference>
<dbReference type="Pfam" id="PF02469">
    <property type="entry name" value="Fasciclin"/>
    <property type="match status" value="2"/>
</dbReference>
<evidence type="ECO:0000313" key="4">
    <source>
        <dbReference type="Proteomes" id="UP001497497"/>
    </source>
</evidence>
<dbReference type="EMBL" id="CAXITT010000001">
    <property type="protein sequence ID" value="CAL1526036.1"/>
    <property type="molecule type" value="Genomic_DNA"/>
</dbReference>
<comment type="caution">
    <text evidence="3">The sequence shown here is derived from an EMBL/GenBank/DDBJ whole genome shotgun (WGS) entry which is preliminary data.</text>
</comment>
<evidence type="ECO:0000313" key="3">
    <source>
        <dbReference type="EMBL" id="CAL1526036.1"/>
    </source>
</evidence>
<dbReference type="InterPro" id="IPR050904">
    <property type="entry name" value="Adhesion/Biosynth-related"/>
</dbReference>
<dbReference type="GO" id="GO:0007155">
    <property type="term" value="P:cell adhesion"/>
    <property type="evidence" value="ECO:0007669"/>
    <property type="project" value="TreeGrafter"/>
</dbReference>